<comment type="caution">
    <text evidence="1">The sequence shown here is derived from an EMBL/GenBank/DDBJ whole genome shotgun (WGS) entry which is preliminary data.</text>
</comment>
<dbReference type="Gene3D" id="3.30.559.30">
    <property type="entry name" value="Nonribosomal peptide synthetase, condensation domain"/>
    <property type="match status" value="1"/>
</dbReference>
<reference evidence="1" key="2">
    <citation type="journal article" date="2023" name="IMA Fungus">
        <title>Comparative genomic study of the Penicillium genus elucidates a diverse pangenome and 15 lateral gene transfer events.</title>
        <authorList>
            <person name="Petersen C."/>
            <person name="Sorensen T."/>
            <person name="Nielsen M.R."/>
            <person name="Sondergaard T.E."/>
            <person name="Sorensen J.L."/>
            <person name="Fitzpatrick D.A."/>
            <person name="Frisvad J.C."/>
            <person name="Nielsen K.L."/>
        </authorList>
    </citation>
    <scope>NUCLEOTIDE SEQUENCE</scope>
    <source>
        <strain evidence="1">IBT 30728</strain>
    </source>
</reference>
<dbReference type="Proteomes" id="UP001148312">
    <property type="component" value="Unassembled WGS sequence"/>
</dbReference>
<organism evidence="1 2">
    <name type="scientific">Penicillium diatomitis</name>
    <dbReference type="NCBI Taxonomy" id="2819901"/>
    <lineage>
        <taxon>Eukaryota</taxon>
        <taxon>Fungi</taxon>
        <taxon>Dikarya</taxon>
        <taxon>Ascomycota</taxon>
        <taxon>Pezizomycotina</taxon>
        <taxon>Eurotiomycetes</taxon>
        <taxon>Eurotiomycetidae</taxon>
        <taxon>Eurotiales</taxon>
        <taxon>Aspergillaceae</taxon>
        <taxon>Penicillium</taxon>
    </lineage>
</organism>
<dbReference type="Gene3D" id="3.30.559.10">
    <property type="entry name" value="Chloramphenicol acetyltransferase-like domain"/>
    <property type="match status" value="1"/>
</dbReference>
<dbReference type="PANTHER" id="PTHR42034:SF1">
    <property type="entry name" value="CONDENSATION DOMAIN-CONTAINING PROTEIN"/>
    <property type="match status" value="1"/>
</dbReference>
<dbReference type="PANTHER" id="PTHR42034">
    <property type="entry name" value="CHROMOSOME 7, WHOLE GENOME SHOTGUN SEQUENCE-RELATED"/>
    <property type="match status" value="1"/>
</dbReference>
<proteinExistence type="predicted"/>
<dbReference type="InterPro" id="IPR023213">
    <property type="entry name" value="CAT-like_dom_sf"/>
</dbReference>
<gene>
    <name evidence="1" type="ORF">N7539_004690</name>
</gene>
<dbReference type="AlphaFoldDB" id="A0A9W9X5J3"/>
<evidence type="ECO:0000313" key="1">
    <source>
        <dbReference type="EMBL" id="KAJ5484702.1"/>
    </source>
</evidence>
<dbReference type="GeneID" id="81624541"/>
<sequence length="445" mass="49691">MDCQWHQKEPGVYQRTATPMERWMTRVTQTGHEFGKEHFIISVGLQIQVPEGFSAFVPELRRAWGILRQRHSSIASLLDRKAGIWRYVVPTPEDIDDWFTETFIVAPFGTAAGPLPSPAHPPKRPRLLALPSTSRIILQAPHTVTDGKGLMLIASELLRIATESTKTKSSYEAVNLSPPFSVAAGLPPVDENDMRRAASDLEQFLSALPAMALPTRTAAGNGRKRHPARTRHVLQAFSEHDTQSLLSRLKQRGLTVTHAVHAAIACTTKRFNINPSSDIYAGVLVLDGRSLYQDERNNLKTPGSLSCTGWFPTVKVSSFESTVNAFKAEYTNIQRDRRLPNVIDGLLMQMMPFLSESAPSSGADALLSSIGVVESVIHHKYSFVEVLEFEIGCEVLNPAIDIFLYTWHDRVRLAAYYNESYYEAETVIQFLAMVISTLKRELMVD</sequence>
<dbReference type="RefSeq" id="XP_056789486.1">
    <property type="nucleotide sequence ID" value="XM_056934292.1"/>
</dbReference>
<evidence type="ECO:0000313" key="2">
    <source>
        <dbReference type="Proteomes" id="UP001148312"/>
    </source>
</evidence>
<accession>A0A9W9X5J3</accession>
<evidence type="ECO:0008006" key="3">
    <source>
        <dbReference type="Google" id="ProtNLM"/>
    </source>
</evidence>
<dbReference type="SUPFAM" id="SSF52777">
    <property type="entry name" value="CoA-dependent acyltransferases"/>
    <property type="match status" value="2"/>
</dbReference>
<name>A0A9W9X5J3_9EURO</name>
<dbReference type="EMBL" id="JAPWDQ010000005">
    <property type="protein sequence ID" value="KAJ5484702.1"/>
    <property type="molecule type" value="Genomic_DNA"/>
</dbReference>
<keyword evidence="2" id="KW-1185">Reference proteome</keyword>
<reference evidence="1" key="1">
    <citation type="submission" date="2022-12" db="EMBL/GenBank/DDBJ databases">
        <authorList>
            <person name="Petersen C."/>
        </authorList>
    </citation>
    <scope>NUCLEOTIDE SEQUENCE</scope>
    <source>
        <strain evidence="1">IBT 30728</strain>
    </source>
</reference>
<protein>
    <recommendedName>
        <fullName evidence="3">Condensation domain-containing protein</fullName>
    </recommendedName>
</protein>